<gene>
    <name evidence="2" type="primary">ynzE</name>
    <name evidence="2" type="ORF">BAG01nite_06110</name>
</gene>
<proteinExistence type="predicted"/>
<evidence type="ECO:0000313" key="3">
    <source>
        <dbReference type="Proteomes" id="UP000317180"/>
    </source>
</evidence>
<keyword evidence="3" id="KW-1185">Reference proteome</keyword>
<reference evidence="2 3" key="1">
    <citation type="submission" date="2019-06" db="EMBL/GenBank/DDBJ databases">
        <title>Whole genome shotgun sequence of Brevibacillus agri NBRC 15538.</title>
        <authorList>
            <person name="Hosoyama A."/>
            <person name="Uohara A."/>
            <person name="Ohji S."/>
            <person name="Ichikawa N."/>
        </authorList>
    </citation>
    <scope>NUCLEOTIDE SEQUENCE [LARGE SCALE GENOMIC DNA]</scope>
    <source>
        <strain evidence="2 3">NBRC 15538</strain>
    </source>
</reference>
<dbReference type="Proteomes" id="UP000317180">
    <property type="component" value="Unassembled WGS sequence"/>
</dbReference>
<comment type="caution">
    <text evidence="2">The sequence shown here is derived from an EMBL/GenBank/DDBJ whole genome shotgun (WGS) entry which is preliminary data.</text>
</comment>
<name>A0ABQ0SPK5_9BACL</name>
<keyword evidence="1" id="KW-1133">Transmembrane helix</keyword>
<protein>
    <submittedName>
        <fullName evidence="2">Uncharacterized protein</fullName>
    </submittedName>
</protein>
<organism evidence="2 3">
    <name type="scientific">Brevibacillus agri</name>
    <dbReference type="NCBI Taxonomy" id="51101"/>
    <lineage>
        <taxon>Bacteria</taxon>
        <taxon>Bacillati</taxon>
        <taxon>Bacillota</taxon>
        <taxon>Bacilli</taxon>
        <taxon>Bacillales</taxon>
        <taxon>Paenibacillaceae</taxon>
        <taxon>Brevibacillus</taxon>
    </lineage>
</organism>
<sequence length="89" mass="9755">MGLEVATGAALYLVFVIFRKLDSSPYALVKLGIIGSAVGLVLDAFALWNRDVFFAKLSNEQLLAFTIWMAFAYGLYLALPLFMAKGDKS</sequence>
<dbReference type="EMBL" id="BJOD01000004">
    <property type="protein sequence ID" value="GED24509.1"/>
    <property type="molecule type" value="Genomic_DNA"/>
</dbReference>
<evidence type="ECO:0000256" key="1">
    <source>
        <dbReference type="SAM" id="Phobius"/>
    </source>
</evidence>
<keyword evidence="1" id="KW-0812">Transmembrane</keyword>
<keyword evidence="1" id="KW-0472">Membrane</keyword>
<feature type="transmembrane region" description="Helical" evidence="1">
    <location>
        <begin position="61"/>
        <end position="84"/>
    </location>
</feature>
<accession>A0ABQ0SPK5</accession>
<evidence type="ECO:0000313" key="2">
    <source>
        <dbReference type="EMBL" id="GED24509.1"/>
    </source>
</evidence>
<feature type="transmembrane region" description="Helical" evidence="1">
    <location>
        <begin position="27"/>
        <end position="49"/>
    </location>
</feature>